<dbReference type="OrthoDB" id="3249986at2759"/>
<dbReference type="AlphaFoldDB" id="A0A8H7Y6S6"/>
<comment type="caution">
    <text evidence="2">The sequence shown here is derived from an EMBL/GenBank/DDBJ whole genome shotgun (WGS) entry which is preliminary data.</text>
</comment>
<protein>
    <submittedName>
        <fullName evidence="2">Uncharacterized protein</fullName>
    </submittedName>
</protein>
<sequence length="367" mass="41653">MSTNPAISTTKLILMHASLAYLTDEIRTIDDIIHYPSSTGKPCLPNEILLMIRGWLFPSMTAQFMRQSVSALEAYEYSLCEMLCSDCLAYNVDIYGPDIWNWEQFSCACTPAGNEDPHGHRRARINGTYKQERHDCEQTINWKTIPDSILLDEKHFADPEDWLESYLSKEAGRMISRIGRRGRQHLLPGFSEYCRRSPSVNIWEVVGFVLRELDCEALVGADRGHFHAERDIVQVIPLKHHTSPEMDCLSIESEPSITQEDLDWRAQAALHLAGRDMGLSLKYPETAGFEATGTRRPFVNPKFTRRLCWPTVSHSKYPGSSKDMMDALGMLRTLTSLAGACLTLPITCATLVLTILCFYSKRPLRIF</sequence>
<keyword evidence="1" id="KW-1133">Transmembrane helix</keyword>
<reference evidence="2" key="1">
    <citation type="submission" date="2021-02" db="EMBL/GenBank/DDBJ databases">
        <title>Psilocybe cubensis genome.</title>
        <authorList>
            <person name="Mckernan K.J."/>
            <person name="Crawford S."/>
            <person name="Trippe A."/>
            <person name="Kane L.T."/>
            <person name="Mclaughlin S."/>
        </authorList>
    </citation>
    <scope>NUCLEOTIDE SEQUENCE [LARGE SCALE GENOMIC DNA]</scope>
    <source>
        <strain evidence="2">MGC-MH-2018</strain>
    </source>
</reference>
<evidence type="ECO:0000313" key="2">
    <source>
        <dbReference type="EMBL" id="KAG5173753.1"/>
    </source>
</evidence>
<proteinExistence type="predicted"/>
<name>A0A8H7Y6S6_PSICU</name>
<feature type="transmembrane region" description="Helical" evidence="1">
    <location>
        <begin position="337"/>
        <end position="359"/>
    </location>
</feature>
<gene>
    <name evidence="2" type="ORF">JR316_000410</name>
</gene>
<evidence type="ECO:0000256" key="1">
    <source>
        <dbReference type="SAM" id="Phobius"/>
    </source>
</evidence>
<dbReference type="EMBL" id="JAFIQS010000001">
    <property type="protein sequence ID" value="KAG5173753.1"/>
    <property type="molecule type" value="Genomic_DNA"/>
</dbReference>
<organism evidence="2">
    <name type="scientific">Psilocybe cubensis</name>
    <name type="common">Psychedelic mushroom</name>
    <name type="synonym">Stropharia cubensis</name>
    <dbReference type="NCBI Taxonomy" id="181762"/>
    <lineage>
        <taxon>Eukaryota</taxon>
        <taxon>Fungi</taxon>
        <taxon>Dikarya</taxon>
        <taxon>Basidiomycota</taxon>
        <taxon>Agaricomycotina</taxon>
        <taxon>Agaricomycetes</taxon>
        <taxon>Agaricomycetidae</taxon>
        <taxon>Agaricales</taxon>
        <taxon>Agaricineae</taxon>
        <taxon>Strophariaceae</taxon>
        <taxon>Psilocybe</taxon>
    </lineage>
</organism>
<keyword evidence="1" id="KW-0812">Transmembrane</keyword>
<keyword evidence="1" id="KW-0472">Membrane</keyword>
<accession>A0A8H7Y6S6</accession>